<dbReference type="HOGENOM" id="CLU_2740376_0_0_1"/>
<dbReference type="InParanoid" id="A0A067PY08"/>
<accession>A0A067PY08</accession>
<dbReference type="EMBL" id="KL197723">
    <property type="protein sequence ID" value="KDQ56162.1"/>
    <property type="molecule type" value="Genomic_DNA"/>
</dbReference>
<dbReference type="OrthoDB" id="3203937at2759"/>
<evidence type="ECO:0000313" key="2">
    <source>
        <dbReference type="Proteomes" id="UP000027265"/>
    </source>
</evidence>
<proteinExistence type="predicted"/>
<gene>
    <name evidence="1" type="ORF">JAAARDRAFT_133059</name>
</gene>
<protein>
    <submittedName>
        <fullName evidence="1">Uncharacterized protein</fullName>
    </submittedName>
</protein>
<evidence type="ECO:0000313" key="1">
    <source>
        <dbReference type="EMBL" id="KDQ56162.1"/>
    </source>
</evidence>
<reference evidence="2" key="1">
    <citation type="journal article" date="2014" name="Proc. Natl. Acad. Sci. U.S.A.">
        <title>Extensive sampling of basidiomycete genomes demonstrates inadequacy of the white-rot/brown-rot paradigm for wood decay fungi.</title>
        <authorList>
            <person name="Riley R."/>
            <person name="Salamov A.A."/>
            <person name="Brown D.W."/>
            <person name="Nagy L.G."/>
            <person name="Floudas D."/>
            <person name="Held B.W."/>
            <person name="Levasseur A."/>
            <person name="Lombard V."/>
            <person name="Morin E."/>
            <person name="Otillar R."/>
            <person name="Lindquist E.A."/>
            <person name="Sun H."/>
            <person name="LaButti K.M."/>
            <person name="Schmutz J."/>
            <person name="Jabbour D."/>
            <person name="Luo H."/>
            <person name="Baker S.E."/>
            <person name="Pisabarro A.G."/>
            <person name="Walton J.D."/>
            <person name="Blanchette R.A."/>
            <person name="Henrissat B."/>
            <person name="Martin F."/>
            <person name="Cullen D."/>
            <person name="Hibbett D.S."/>
            <person name="Grigoriev I.V."/>
        </authorList>
    </citation>
    <scope>NUCLEOTIDE SEQUENCE [LARGE SCALE GENOMIC DNA]</scope>
    <source>
        <strain evidence="2">MUCL 33604</strain>
    </source>
</reference>
<dbReference type="AlphaFoldDB" id="A0A067PY08"/>
<sequence>MILTRLCCGGHEQPPSHPRGAKVLIPIMSAHLKTWQIAAVTGFSLCTVQCVLELWRNTGGVVQVPLQNGWP</sequence>
<name>A0A067PY08_9AGAM</name>
<organism evidence="1 2">
    <name type="scientific">Jaapia argillacea MUCL 33604</name>
    <dbReference type="NCBI Taxonomy" id="933084"/>
    <lineage>
        <taxon>Eukaryota</taxon>
        <taxon>Fungi</taxon>
        <taxon>Dikarya</taxon>
        <taxon>Basidiomycota</taxon>
        <taxon>Agaricomycotina</taxon>
        <taxon>Agaricomycetes</taxon>
        <taxon>Agaricomycetidae</taxon>
        <taxon>Jaapiales</taxon>
        <taxon>Jaapiaceae</taxon>
        <taxon>Jaapia</taxon>
    </lineage>
</organism>
<keyword evidence="2" id="KW-1185">Reference proteome</keyword>
<dbReference type="Proteomes" id="UP000027265">
    <property type="component" value="Unassembled WGS sequence"/>
</dbReference>